<dbReference type="Pfam" id="PF03062">
    <property type="entry name" value="MBOAT"/>
    <property type="match status" value="1"/>
</dbReference>
<evidence type="ECO:0000256" key="7">
    <source>
        <dbReference type="ARBA" id="ARBA00022692"/>
    </source>
</evidence>
<dbReference type="InterPro" id="IPR028362">
    <property type="entry name" value="AlgI"/>
</dbReference>
<sequence length="502" mass="57789">MLFNSYEFIFVFLPVVYVLCNYGINFFPGVAQGTSKGNEIRVKFLFASSLVFYGWWFWKYIFIILASIIINFYVSNRMNRAGSARRNKIYLILGVAFNLSLLGYFKYSYFFVENISEILGKEISFEKVILPIGISFFTFQQIAWLVDRYKGEKGEHSFWRYGLFVTFFPQLIAGPIVHHRQLIPQFEQLADKRTWQNLYLGTSIFALGLFKKVIIADSAALISSPIFDAAAVGYQPDFVQAWVATLGYTLQIYFDFSAYSDMAVGIGLIFGMRLPINFASPYKSTSIIEFWQRWHITLSAFLRDYLYIPLGGNRAGRTRQFGNILLTMALGGFWHGASWNFLLWGVMHGLFIIANHVWRLQVSLILPRWLAFGSTLLVVIVAWVPFRSADIGTTISMYQGMLGMNGASLPIWLSSTMLNDLPFLKFDGLGPINLWVVVTILPVGFIISLLMPNNIDYHRYSPEYSENFENRINIWSVLFVRFCFSISLLKLNDVSEFLYFQF</sequence>
<feature type="transmembrane region" description="Helical" evidence="14">
    <location>
        <begin position="324"/>
        <end position="346"/>
    </location>
</feature>
<keyword evidence="10 13" id="KW-0472">Membrane</keyword>
<keyword evidence="11 13" id="KW-0012">Acyltransferase</keyword>
<reference evidence="15 16" key="1">
    <citation type="submission" date="2018-08" db="EMBL/GenBank/DDBJ databases">
        <title>Complete genome sequence of type strain Thalassospira indica MCCC 1A01103T, isolated from isolated from deep seawater of the Indian Ocean.</title>
        <authorList>
            <person name="Liu Y."/>
        </authorList>
    </citation>
    <scope>NUCLEOTIDE SEQUENCE [LARGE SCALE GENOMIC DNA]</scope>
    <source>
        <strain evidence="15 16">PB8BT</strain>
    </source>
</reference>
<feature type="transmembrane region" description="Helical" evidence="14">
    <location>
        <begin position="391"/>
        <end position="412"/>
    </location>
</feature>
<keyword evidence="6 13" id="KW-0808">Transferase</keyword>
<dbReference type="Proteomes" id="UP000256971">
    <property type="component" value="Chromosome"/>
</dbReference>
<dbReference type="EMBL" id="CP031555">
    <property type="protein sequence ID" value="AXO13137.1"/>
    <property type="molecule type" value="Genomic_DNA"/>
</dbReference>
<evidence type="ECO:0000256" key="3">
    <source>
        <dbReference type="ARBA" id="ARBA00010323"/>
    </source>
</evidence>
<keyword evidence="5 13" id="KW-1003">Cell membrane</keyword>
<feature type="transmembrane region" description="Helical" evidence="14">
    <location>
        <begin position="198"/>
        <end position="215"/>
    </location>
</feature>
<feature type="transmembrane region" description="Helical" evidence="14">
    <location>
        <begin position="44"/>
        <end position="69"/>
    </location>
</feature>
<gene>
    <name evidence="15" type="ORF">DY252_01865</name>
</gene>
<keyword evidence="7 14" id="KW-0812">Transmembrane</keyword>
<dbReference type="PANTHER" id="PTHR13285:SF23">
    <property type="entry name" value="TEICHOIC ACID D-ALANYLTRANSFERASE"/>
    <property type="match status" value="1"/>
</dbReference>
<evidence type="ECO:0000256" key="10">
    <source>
        <dbReference type="ARBA" id="ARBA00023136"/>
    </source>
</evidence>
<comment type="pathway">
    <text evidence="2">Glycan biosynthesis; alginate biosynthesis.</text>
</comment>
<dbReference type="InterPro" id="IPR004299">
    <property type="entry name" value="MBOAT_fam"/>
</dbReference>
<evidence type="ECO:0000256" key="13">
    <source>
        <dbReference type="PIRNR" id="PIRNR016636"/>
    </source>
</evidence>
<dbReference type="InterPro" id="IPR024194">
    <property type="entry name" value="Ac/AlaTfrase_AlgI/DltB"/>
</dbReference>
<name>A0ABM6XVC2_9PROT</name>
<feature type="transmembrane region" description="Helical" evidence="14">
    <location>
        <begin position="432"/>
        <end position="451"/>
    </location>
</feature>
<accession>A0ABM6XVC2</accession>
<evidence type="ECO:0000256" key="5">
    <source>
        <dbReference type="ARBA" id="ARBA00022475"/>
    </source>
</evidence>
<dbReference type="PIRSF" id="PIRSF016636">
    <property type="entry name" value="AlgI_DltB"/>
    <property type="match status" value="1"/>
</dbReference>
<comment type="subcellular location">
    <subcellularLocation>
        <location evidence="1">Cell membrane</location>
        <topology evidence="1">Multi-pass membrane protein</topology>
    </subcellularLocation>
</comment>
<evidence type="ECO:0000256" key="8">
    <source>
        <dbReference type="ARBA" id="ARBA00022841"/>
    </source>
</evidence>
<evidence type="ECO:0000256" key="9">
    <source>
        <dbReference type="ARBA" id="ARBA00022989"/>
    </source>
</evidence>
<feature type="transmembrane region" description="Helical" evidence="14">
    <location>
        <begin position="89"/>
        <end position="107"/>
    </location>
</feature>
<dbReference type="PANTHER" id="PTHR13285">
    <property type="entry name" value="ACYLTRANSFERASE"/>
    <property type="match status" value="1"/>
</dbReference>
<protein>
    <recommendedName>
        <fullName evidence="4">Probable alginate O-acetylase AlgI</fullName>
    </recommendedName>
    <alternativeName>
        <fullName evidence="12">Alginate biosynthesis protein AlgI</fullName>
    </alternativeName>
</protein>
<organism evidence="15 16">
    <name type="scientific">Thalassospira indica</name>
    <dbReference type="NCBI Taxonomy" id="1891279"/>
    <lineage>
        <taxon>Bacteria</taxon>
        <taxon>Pseudomonadati</taxon>
        <taxon>Pseudomonadota</taxon>
        <taxon>Alphaproteobacteria</taxon>
        <taxon>Rhodospirillales</taxon>
        <taxon>Thalassospiraceae</taxon>
        <taxon>Thalassospira</taxon>
    </lineage>
</organism>
<proteinExistence type="inferred from homology"/>
<feature type="transmembrane region" description="Helical" evidence="14">
    <location>
        <begin position="6"/>
        <end position="24"/>
    </location>
</feature>
<keyword evidence="16" id="KW-1185">Reference proteome</keyword>
<evidence type="ECO:0000256" key="6">
    <source>
        <dbReference type="ARBA" id="ARBA00022679"/>
    </source>
</evidence>
<comment type="similarity">
    <text evidence="3 13">Belongs to the membrane-bound acyltransferase family.</text>
</comment>
<evidence type="ECO:0000256" key="4">
    <source>
        <dbReference type="ARBA" id="ARBA00016084"/>
    </source>
</evidence>
<evidence type="ECO:0000313" key="15">
    <source>
        <dbReference type="EMBL" id="AXO13137.1"/>
    </source>
</evidence>
<evidence type="ECO:0000256" key="14">
    <source>
        <dbReference type="SAM" id="Phobius"/>
    </source>
</evidence>
<keyword evidence="9 14" id="KW-1133">Transmembrane helix</keyword>
<dbReference type="RefSeq" id="WP_064787884.1">
    <property type="nucleotide sequence ID" value="NZ_CP031555.1"/>
</dbReference>
<feature type="transmembrane region" description="Helical" evidence="14">
    <location>
        <begin position="158"/>
        <end position="177"/>
    </location>
</feature>
<feature type="transmembrane region" description="Helical" evidence="14">
    <location>
        <begin position="366"/>
        <end position="384"/>
    </location>
</feature>
<keyword evidence="8" id="KW-0016">Alginate biosynthesis</keyword>
<evidence type="ECO:0000256" key="12">
    <source>
        <dbReference type="ARBA" id="ARBA00031030"/>
    </source>
</evidence>
<feature type="transmembrane region" description="Helical" evidence="14">
    <location>
        <begin position="256"/>
        <end position="276"/>
    </location>
</feature>
<evidence type="ECO:0000256" key="1">
    <source>
        <dbReference type="ARBA" id="ARBA00004651"/>
    </source>
</evidence>
<dbReference type="InterPro" id="IPR051085">
    <property type="entry name" value="MB_O-acyltransferase"/>
</dbReference>
<dbReference type="PIRSF" id="PIRSF500217">
    <property type="entry name" value="AlgI"/>
    <property type="match status" value="1"/>
</dbReference>
<evidence type="ECO:0000256" key="11">
    <source>
        <dbReference type="ARBA" id="ARBA00023315"/>
    </source>
</evidence>
<evidence type="ECO:0000313" key="16">
    <source>
        <dbReference type="Proteomes" id="UP000256971"/>
    </source>
</evidence>
<evidence type="ECO:0000256" key="2">
    <source>
        <dbReference type="ARBA" id="ARBA00005182"/>
    </source>
</evidence>